<keyword evidence="7" id="KW-1185">Reference proteome</keyword>
<dbReference type="PANTHER" id="PTHR37299">
    <property type="entry name" value="TRANSCRIPTIONAL REGULATOR-RELATED"/>
    <property type="match status" value="1"/>
</dbReference>
<dbReference type="KEGG" id="aoe:Clos_1335"/>
<dbReference type="PROSITE" id="PS50110">
    <property type="entry name" value="RESPONSE_REGULATORY"/>
    <property type="match status" value="1"/>
</dbReference>
<evidence type="ECO:0000256" key="2">
    <source>
        <dbReference type="ARBA" id="ARBA00024867"/>
    </source>
</evidence>
<dbReference type="EMBL" id="CP000853">
    <property type="protein sequence ID" value="ABW18880.1"/>
    <property type="molecule type" value="Genomic_DNA"/>
</dbReference>
<dbReference type="SMART" id="SM00448">
    <property type="entry name" value="REC"/>
    <property type="match status" value="1"/>
</dbReference>
<proteinExistence type="predicted"/>
<dbReference type="InterPro" id="IPR011006">
    <property type="entry name" value="CheY-like_superfamily"/>
</dbReference>
<dbReference type="Pfam" id="PF00072">
    <property type="entry name" value="Response_reg"/>
    <property type="match status" value="1"/>
</dbReference>
<evidence type="ECO:0000259" key="5">
    <source>
        <dbReference type="PROSITE" id="PS50930"/>
    </source>
</evidence>
<dbReference type="Gene3D" id="3.40.50.2300">
    <property type="match status" value="1"/>
</dbReference>
<dbReference type="AlphaFoldDB" id="A8MGZ3"/>
<feature type="domain" description="Response regulatory" evidence="4">
    <location>
        <begin position="4"/>
        <end position="118"/>
    </location>
</feature>
<dbReference type="OrthoDB" id="9809318at2"/>
<dbReference type="STRING" id="350688.Clos_1335"/>
<comment type="function">
    <text evidence="2">May play the central regulatory role in sporulation. It may be an element of the effector pathway responsible for the activation of sporulation genes in response to nutritional stress. Spo0A may act in concert with spo0H (a sigma factor) to control the expression of some genes that are critical to the sporulation process.</text>
</comment>
<dbReference type="PROSITE" id="PS50930">
    <property type="entry name" value="HTH_LYTTR"/>
    <property type="match status" value="1"/>
</dbReference>
<dbReference type="Proteomes" id="UP000000269">
    <property type="component" value="Chromosome"/>
</dbReference>
<evidence type="ECO:0000256" key="3">
    <source>
        <dbReference type="PROSITE-ProRule" id="PRU00169"/>
    </source>
</evidence>
<gene>
    <name evidence="6" type="ordered locus">Clos_1335</name>
</gene>
<organism evidence="6 7">
    <name type="scientific">Alkaliphilus oremlandii (strain OhILAs)</name>
    <name type="common">Clostridium oremlandii (strain OhILAs)</name>
    <dbReference type="NCBI Taxonomy" id="350688"/>
    <lineage>
        <taxon>Bacteria</taxon>
        <taxon>Bacillati</taxon>
        <taxon>Bacillota</taxon>
        <taxon>Clostridia</taxon>
        <taxon>Peptostreptococcales</taxon>
        <taxon>Natronincolaceae</taxon>
        <taxon>Alkaliphilus</taxon>
    </lineage>
</organism>
<dbReference type="Gene3D" id="2.40.50.40">
    <property type="match status" value="1"/>
</dbReference>
<sequence>MKITAVIIDDEYLSIEELSFLLSKIHFIEIVGKAECGLDGLDLIRNLKPDLAFVDVKMPDISGIQLVKKINELDIHCKIIFTTAYDKYAIEAFNVDAIDYILKPYEEKRVIKSLLKAREIIENTAKQHTELPPVNIAFNKLSALKDDRLILIDTKDILLIYTEDRNIFIKTKKEIFSSSYSMQELEERLSKDGFFRTHRSYLVNLNKIKEVSPWFNGSYIAVLDGINDEIPISRNHVKEFKRILGI</sequence>
<dbReference type="GO" id="GO:0003677">
    <property type="term" value="F:DNA binding"/>
    <property type="evidence" value="ECO:0007669"/>
    <property type="project" value="InterPro"/>
</dbReference>
<evidence type="ECO:0000256" key="1">
    <source>
        <dbReference type="ARBA" id="ARBA00018672"/>
    </source>
</evidence>
<feature type="modified residue" description="4-aspartylphosphate" evidence="3">
    <location>
        <position position="55"/>
    </location>
</feature>
<name>A8MGZ3_ALKOO</name>
<dbReference type="GO" id="GO:0000156">
    <property type="term" value="F:phosphorelay response regulator activity"/>
    <property type="evidence" value="ECO:0007669"/>
    <property type="project" value="InterPro"/>
</dbReference>
<dbReference type="Gene3D" id="2.20.25.10">
    <property type="match status" value="1"/>
</dbReference>
<dbReference type="PANTHER" id="PTHR37299:SF1">
    <property type="entry name" value="STAGE 0 SPORULATION PROTEIN A HOMOLOG"/>
    <property type="match status" value="1"/>
</dbReference>
<dbReference type="RefSeq" id="WP_012159192.1">
    <property type="nucleotide sequence ID" value="NC_009922.1"/>
</dbReference>
<dbReference type="SMART" id="SM00850">
    <property type="entry name" value="LytTR"/>
    <property type="match status" value="1"/>
</dbReference>
<dbReference type="HOGENOM" id="CLU_000445_14_1_9"/>
<keyword evidence="3" id="KW-0597">Phosphoprotein</keyword>
<evidence type="ECO:0000259" key="4">
    <source>
        <dbReference type="PROSITE" id="PS50110"/>
    </source>
</evidence>
<dbReference type="InterPro" id="IPR007492">
    <property type="entry name" value="LytTR_DNA-bd_dom"/>
</dbReference>
<feature type="domain" description="HTH LytTR-type" evidence="5">
    <location>
        <begin position="141"/>
        <end position="246"/>
    </location>
</feature>
<protein>
    <recommendedName>
        <fullName evidence="1">Stage 0 sporulation protein A homolog</fullName>
    </recommendedName>
</protein>
<evidence type="ECO:0000313" key="7">
    <source>
        <dbReference type="Proteomes" id="UP000000269"/>
    </source>
</evidence>
<dbReference type="InterPro" id="IPR001789">
    <property type="entry name" value="Sig_transdc_resp-reg_receiver"/>
</dbReference>
<evidence type="ECO:0000313" key="6">
    <source>
        <dbReference type="EMBL" id="ABW18880.1"/>
    </source>
</evidence>
<dbReference type="Pfam" id="PF04397">
    <property type="entry name" value="LytTR"/>
    <property type="match status" value="1"/>
</dbReference>
<accession>A8MGZ3</accession>
<dbReference type="InterPro" id="IPR046947">
    <property type="entry name" value="LytR-like"/>
</dbReference>
<dbReference type="SUPFAM" id="SSF52172">
    <property type="entry name" value="CheY-like"/>
    <property type="match status" value="1"/>
</dbReference>
<dbReference type="eggNOG" id="COG3279">
    <property type="taxonomic scope" value="Bacteria"/>
</dbReference>
<reference evidence="7" key="1">
    <citation type="submission" date="2007-10" db="EMBL/GenBank/DDBJ databases">
        <title>Complete genome of Alkaliphilus oremlandii OhILAs.</title>
        <authorList>
            <person name="Copeland A."/>
            <person name="Lucas S."/>
            <person name="Lapidus A."/>
            <person name="Barry K."/>
            <person name="Detter J.C."/>
            <person name="Glavina del Rio T."/>
            <person name="Hammon N."/>
            <person name="Israni S."/>
            <person name="Dalin E."/>
            <person name="Tice H."/>
            <person name="Pitluck S."/>
            <person name="Chain P."/>
            <person name="Malfatti S."/>
            <person name="Shin M."/>
            <person name="Vergez L."/>
            <person name="Schmutz J."/>
            <person name="Larimer F."/>
            <person name="Land M."/>
            <person name="Hauser L."/>
            <person name="Kyrpides N."/>
            <person name="Mikhailova N."/>
            <person name="Stolz J.F."/>
            <person name="Dawson A."/>
            <person name="Fisher E."/>
            <person name="Crable B."/>
            <person name="Perera E."/>
            <person name="Lisak J."/>
            <person name="Ranganathan M."/>
            <person name="Basu P."/>
            <person name="Richardson P."/>
        </authorList>
    </citation>
    <scope>NUCLEOTIDE SEQUENCE [LARGE SCALE GENOMIC DNA]</scope>
    <source>
        <strain evidence="7">OhILAs</strain>
    </source>
</reference>